<dbReference type="PROSITE" id="PS50930">
    <property type="entry name" value="HTH_LYTTR"/>
    <property type="match status" value="1"/>
</dbReference>
<feature type="domain" description="Response regulatory" evidence="4">
    <location>
        <begin position="3"/>
        <end position="116"/>
    </location>
</feature>
<dbReference type="SUPFAM" id="SSF52172">
    <property type="entry name" value="CheY-like"/>
    <property type="match status" value="1"/>
</dbReference>
<evidence type="ECO:0000256" key="3">
    <source>
        <dbReference type="PROSITE-ProRule" id="PRU00169"/>
    </source>
</evidence>
<gene>
    <name evidence="6" type="ORF">ADU74_11365</name>
</gene>
<dbReference type="Pfam" id="PF00072">
    <property type="entry name" value="Response_reg"/>
    <property type="match status" value="1"/>
</dbReference>
<dbReference type="PANTHER" id="PTHR37299:SF1">
    <property type="entry name" value="STAGE 0 SPORULATION PROTEIN A HOMOLOG"/>
    <property type="match status" value="1"/>
</dbReference>
<sequence length="233" mass="27641">MINIAICDDDKNIIDQMKKYIEEYKWEECIVDDYMCGEDLLECKKHFNAIFLDIDMQGIDGIETARNIRSYNKEVKIIYVTSFSEYVNLAFSVHAFGYLNKPIKKEEIHKQLDEVISYSGKKEEVKLIEFMTTEGVVRLAPKDVYYFEYANRKVKIKTLKTIYMINEKITTIAKKMEKYDFLMPHKSFSVNLFYLKNIKGYEIFMVDGSIIPLSQKRSAKFREKFNLFLEQHI</sequence>
<evidence type="ECO:0000259" key="5">
    <source>
        <dbReference type="PROSITE" id="PS50930"/>
    </source>
</evidence>
<dbReference type="Proteomes" id="UP000037540">
    <property type="component" value="Unassembled WGS sequence"/>
</dbReference>
<comment type="caution">
    <text evidence="6">The sequence shown here is derived from an EMBL/GenBank/DDBJ whole genome shotgun (WGS) entry which is preliminary data.</text>
</comment>
<evidence type="ECO:0000313" key="6">
    <source>
        <dbReference type="EMBL" id="KOA84377.1"/>
    </source>
</evidence>
<dbReference type="InterPro" id="IPR001789">
    <property type="entry name" value="Sig_transdc_resp-reg_receiver"/>
</dbReference>
<dbReference type="Pfam" id="PF04397">
    <property type="entry name" value="LytTR"/>
    <property type="match status" value="1"/>
</dbReference>
<proteinExistence type="predicted"/>
<comment type="function">
    <text evidence="2">May play the central regulatory role in sporulation. It may be an element of the effector pathway responsible for the activation of sporulation genes in response to nutritional stress. Spo0A may act in concert with spo0H (a sigma factor) to control the expression of some genes that are critical to the sporulation process.</text>
</comment>
<feature type="modified residue" description="4-aspartylphosphate" evidence="3">
    <location>
        <position position="53"/>
    </location>
</feature>
<evidence type="ECO:0000313" key="7">
    <source>
        <dbReference type="Proteomes" id="UP000037540"/>
    </source>
</evidence>
<accession>A0A9Q1UWU5</accession>
<evidence type="ECO:0000259" key="4">
    <source>
        <dbReference type="PROSITE" id="PS50110"/>
    </source>
</evidence>
<dbReference type="PANTHER" id="PTHR37299">
    <property type="entry name" value="TRANSCRIPTIONAL REGULATOR-RELATED"/>
    <property type="match status" value="1"/>
</dbReference>
<dbReference type="AlphaFoldDB" id="A0A9Q1UWU5"/>
<protein>
    <recommendedName>
        <fullName evidence="1">Stage 0 sporulation protein A homolog</fullName>
    </recommendedName>
</protein>
<dbReference type="SMART" id="SM00448">
    <property type="entry name" value="REC"/>
    <property type="match status" value="1"/>
</dbReference>
<evidence type="ECO:0000256" key="1">
    <source>
        <dbReference type="ARBA" id="ARBA00018672"/>
    </source>
</evidence>
<dbReference type="InterPro" id="IPR011006">
    <property type="entry name" value="CheY-like_superfamily"/>
</dbReference>
<dbReference type="EMBL" id="LGVR01000068">
    <property type="protein sequence ID" value="KOA84377.1"/>
    <property type="molecule type" value="Genomic_DNA"/>
</dbReference>
<dbReference type="OrthoDB" id="9802383at2"/>
<dbReference type="Gene3D" id="3.40.50.2300">
    <property type="match status" value="1"/>
</dbReference>
<feature type="domain" description="HTH LytTR-type" evidence="5">
    <location>
        <begin position="128"/>
        <end position="227"/>
    </location>
</feature>
<dbReference type="GO" id="GO:0003677">
    <property type="term" value="F:DNA binding"/>
    <property type="evidence" value="ECO:0007669"/>
    <property type="project" value="InterPro"/>
</dbReference>
<organism evidence="6 7">
    <name type="scientific">Clostridium botulinum</name>
    <dbReference type="NCBI Taxonomy" id="1491"/>
    <lineage>
        <taxon>Bacteria</taxon>
        <taxon>Bacillati</taxon>
        <taxon>Bacillota</taxon>
        <taxon>Clostridia</taxon>
        <taxon>Eubacteriales</taxon>
        <taxon>Clostridiaceae</taxon>
        <taxon>Clostridium</taxon>
    </lineage>
</organism>
<reference evidence="6 7" key="1">
    <citation type="submission" date="2015-07" db="EMBL/GenBank/DDBJ databases">
        <title>Draft genome sequences of 17 French Clostridium botulinum group III.</title>
        <authorList>
            <person name="Woudstra C."/>
            <person name="Le Marechal C."/>
            <person name="Souillard R."/>
            <person name="Bayon-Auboyer M.-H."/>
            <person name="Dessouter D."/>
            <person name="Fach P."/>
        </authorList>
    </citation>
    <scope>NUCLEOTIDE SEQUENCE [LARGE SCALE GENOMIC DNA]</scope>
    <source>
        <strain evidence="6 7">12LNRI-CD</strain>
    </source>
</reference>
<dbReference type="SMART" id="SM00850">
    <property type="entry name" value="LytTR"/>
    <property type="match status" value="1"/>
</dbReference>
<dbReference type="InterPro" id="IPR046947">
    <property type="entry name" value="LytR-like"/>
</dbReference>
<evidence type="ECO:0000256" key="2">
    <source>
        <dbReference type="ARBA" id="ARBA00024867"/>
    </source>
</evidence>
<dbReference type="PROSITE" id="PS50110">
    <property type="entry name" value="RESPONSE_REGULATORY"/>
    <property type="match status" value="1"/>
</dbReference>
<keyword evidence="3" id="KW-0597">Phosphoprotein</keyword>
<name>A0A9Q1UWU5_CLOBO</name>
<dbReference type="RefSeq" id="WP_013726758.1">
    <property type="nucleotide sequence ID" value="NZ_LGVO01000011.1"/>
</dbReference>
<dbReference type="InterPro" id="IPR007492">
    <property type="entry name" value="LytTR_DNA-bd_dom"/>
</dbReference>
<dbReference type="Gene3D" id="2.40.50.1020">
    <property type="entry name" value="LytTr DNA-binding domain"/>
    <property type="match status" value="1"/>
</dbReference>
<dbReference type="GO" id="GO:0000156">
    <property type="term" value="F:phosphorelay response regulator activity"/>
    <property type="evidence" value="ECO:0007669"/>
    <property type="project" value="InterPro"/>
</dbReference>